<dbReference type="InterPro" id="IPR014729">
    <property type="entry name" value="Rossmann-like_a/b/a_fold"/>
</dbReference>
<proteinExistence type="inferred from homology"/>
<dbReference type="PIRSF" id="PIRSF000857">
    <property type="entry name" value="PAPS_reductase"/>
    <property type="match status" value="1"/>
</dbReference>
<dbReference type="InterPro" id="IPR004511">
    <property type="entry name" value="PAPS/APS_Rdtase"/>
</dbReference>
<dbReference type="OrthoDB" id="7869097at2759"/>
<evidence type="ECO:0000256" key="2">
    <source>
        <dbReference type="ARBA" id="ARBA00023002"/>
    </source>
</evidence>
<feature type="compositionally biased region" description="Low complexity" evidence="4">
    <location>
        <begin position="244"/>
        <end position="257"/>
    </location>
</feature>
<evidence type="ECO:0000313" key="6">
    <source>
        <dbReference type="EMBL" id="KAG2115839.1"/>
    </source>
</evidence>
<dbReference type="Proteomes" id="UP000823399">
    <property type="component" value="Unassembled WGS sequence"/>
</dbReference>
<evidence type="ECO:0000256" key="1">
    <source>
        <dbReference type="ARBA" id="ARBA00009732"/>
    </source>
</evidence>
<dbReference type="SUPFAM" id="SSF52402">
    <property type="entry name" value="Adenine nucleotide alpha hydrolases-like"/>
    <property type="match status" value="1"/>
</dbReference>
<dbReference type="AlphaFoldDB" id="A0A9P7JXT1"/>
<accession>A0A9P7JXT1</accession>
<dbReference type="EMBL" id="JABBWM010000007">
    <property type="protein sequence ID" value="KAG2115839.1"/>
    <property type="molecule type" value="Genomic_DNA"/>
</dbReference>
<reference evidence="6" key="1">
    <citation type="journal article" date="2020" name="New Phytol.">
        <title>Comparative genomics reveals dynamic genome evolution in host specialist ectomycorrhizal fungi.</title>
        <authorList>
            <person name="Lofgren L.A."/>
            <person name="Nguyen N.H."/>
            <person name="Vilgalys R."/>
            <person name="Ruytinx J."/>
            <person name="Liao H.L."/>
            <person name="Branco S."/>
            <person name="Kuo A."/>
            <person name="LaButti K."/>
            <person name="Lipzen A."/>
            <person name="Andreopoulos W."/>
            <person name="Pangilinan J."/>
            <person name="Riley R."/>
            <person name="Hundley H."/>
            <person name="Na H."/>
            <person name="Barry K."/>
            <person name="Grigoriev I.V."/>
            <person name="Stajich J.E."/>
            <person name="Kennedy P.G."/>
        </authorList>
    </citation>
    <scope>NUCLEOTIDE SEQUENCE</scope>
    <source>
        <strain evidence="6">FC423</strain>
    </source>
</reference>
<feature type="compositionally biased region" description="Basic and acidic residues" evidence="4">
    <location>
        <begin position="201"/>
        <end position="243"/>
    </location>
</feature>
<comment type="caution">
    <text evidence="6">The sequence shown here is derived from an EMBL/GenBank/DDBJ whole genome shotgun (WGS) entry which is preliminary data.</text>
</comment>
<sequence>MADQFSTPLELPLSGESLTAINAHLSQLSPQDILIWALTHLPALYQTTAFGLTGLVALDMLSKSGHPIPKLIFLDTLYHFAETYELVQEVRERYAVDIKVYKPEGCKTIGDFEKKHGEELWQKDEDIYDFAVKVEPAQRAYQELGVHSVITGRRRSQGGDRASLQPLEVDAYIRENNVPRNKLLDQGYRSVGDWHSTQPSREGDTGERAGRWADKEGKTECGLHKNFSEMKSRAKLEEQRIPTEEVTTASEVATPPA</sequence>
<dbReference type="Pfam" id="PF01507">
    <property type="entry name" value="PAPS_reduct"/>
    <property type="match status" value="1"/>
</dbReference>
<evidence type="ECO:0000313" key="7">
    <source>
        <dbReference type="Proteomes" id="UP000823399"/>
    </source>
</evidence>
<keyword evidence="7" id="KW-1185">Reference proteome</keyword>
<name>A0A9P7JXT1_9AGAM</name>
<comment type="pathway">
    <text evidence="3">Sulfur metabolism; hydrogen sulfide biosynthesis; sulfite from sulfate.</text>
</comment>
<dbReference type="CDD" id="cd23945">
    <property type="entry name" value="PAPS_reductase"/>
    <property type="match status" value="1"/>
</dbReference>
<protein>
    <recommendedName>
        <fullName evidence="5">Phosphoadenosine phosphosulphate reductase domain-containing protein</fullName>
    </recommendedName>
</protein>
<organism evidence="6 7">
    <name type="scientific">Suillus discolor</name>
    <dbReference type="NCBI Taxonomy" id="1912936"/>
    <lineage>
        <taxon>Eukaryota</taxon>
        <taxon>Fungi</taxon>
        <taxon>Dikarya</taxon>
        <taxon>Basidiomycota</taxon>
        <taxon>Agaricomycotina</taxon>
        <taxon>Agaricomycetes</taxon>
        <taxon>Agaricomycetidae</taxon>
        <taxon>Boletales</taxon>
        <taxon>Suillineae</taxon>
        <taxon>Suillaceae</taxon>
        <taxon>Suillus</taxon>
    </lineage>
</organism>
<dbReference type="GO" id="GO:0004604">
    <property type="term" value="F:phosphoadenylyl-sulfate reductase (thioredoxin) activity"/>
    <property type="evidence" value="ECO:0007669"/>
    <property type="project" value="InterPro"/>
</dbReference>
<feature type="domain" description="Phosphoadenosine phosphosulphate reductase" evidence="5">
    <location>
        <begin position="45"/>
        <end position="170"/>
    </location>
</feature>
<comment type="similarity">
    <text evidence="1">Belongs to the PAPS reductase family. CysH subfamily.</text>
</comment>
<dbReference type="InterPro" id="IPR002500">
    <property type="entry name" value="PAPS_reduct_dom"/>
</dbReference>
<dbReference type="GeneID" id="64698137"/>
<dbReference type="Gene3D" id="3.40.50.620">
    <property type="entry name" value="HUPs"/>
    <property type="match status" value="1"/>
</dbReference>
<dbReference type="PANTHER" id="PTHR46509">
    <property type="entry name" value="PHOSPHOADENOSINE PHOSPHOSULFATE REDUCTASE"/>
    <property type="match status" value="1"/>
</dbReference>
<gene>
    <name evidence="6" type="ORF">F5147DRAFT_674883</name>
</gene>
<dbReference type="GO" id="GO:0019379">
    <property type="term" value="P:sulfate assimilation, phosphoadenylyl sulfate reduction by phosphoadenylyl-sulfate reductase (thioredoxin)"/>
    <property type="evidence" value="ECO:0007669"/>
    <property type="project" value="InterPro"/>
</dbReference>
<dbReference type="PANTHER" id="PTHR46509:SF1">
    <property type="entry name" value="PHOSPHOADENOSINE PHOSPHOSULFATE REDUCTASE"/>
    <property type="match status" value="1"/>
</dbReference>
<keyword evidence="2" id="KW-0560">Oxidoreductase</keyword>
<evidence type="ECO:0000259" key="5">
    <source>
        <dbReference type="Pfam" id="PF01507"/>
    </source>
</evidence>
<evidence type="ECO:0000256" key="3">
    <source>
        <dbReference type="ARBA" id="ARBA00024327"/>
    </source>
</evidence>
<evidence type="ECO:0000256" key="4">
    <source>
        <dbReference type="SAM" id="MobiDB-lite"/>
    </source>
</evidence>
<dbReference type="RefSeq" id="XP_041297218.1">
    <property type="nucleotide sequence ID" value="XM_041435878.1"/>
</dbReference>
<dbReference type="GO" id="GO:0005737">
    <property type="term" value="C:cytoplasm"/>
    <property type="evidence" value="ECO:0007669"/>
    <property type="project" value="TreeGrafter"/>
</dbReference>
<feature type="region of interest" description="Disordered" evidence="4">
    <location>
        <begin position="189"/>
        <end position="257"/>
    </location>
</feature>